<dbReference type="RefSeq" id="WP_049719344.1">
    <property type="nucleotide sequence ID" value="NZ_LFXA01000018.1"/>
</dbReference>
<dbReference type="AlphaFoldDB" id="A0A0K9X865"/>
<accession>A0A0K9X865</accession>
<name>A0A0K9X865_9ACTN</name>
<dbReference type="Proteomes" id="UP000037288">
    <property type="component" value="Unassembled WGS sequence"/>
</dbReference>
<gene>
    <name evidence="1" type="ORF">AC230_29495</name>
</gene>
<dbReference type="EMBL" id="LFXA01000018">
    <property type="protein sequence ID" value="KNB49393.1"/>
    <property type="molecule type" value="Genomic_DNA"/>
</dbReference>
<sequence>MYRSGVFVVDVRENRLVQVTGCTGDRVQVRRPGGGLEWEVPPSALRLATREERNAAGLRPYQTGCERCAELEAARRTAAAGDDPGASRKATAEALTHWVMEHCLRGERG</sequence>
<dbReference type="OrthoDB" id="4227988at2"/>
<evidence type="ECO:0000313" key="1">
    <source>
        <dbReference type="EMBL" id="KNB49393.1"/>
    </source>
</evidence>
<evidence type="ECO:0000313" key="2">
    <source>
        <dbReference type="Proteomes" id="UP000037288"/>
    </source>
</evidence>
<proteinExistence type="predicted"/>
<dbReference type="PATRIC" id="fig|1678637.3.peg.6286"/>
<organism evidence="1 2">
    <name type="scientific">Streptomyces caatingaensis</name>
    <dbReference type="NCBI Taxonomy" id="1678637"/>
    <lineage>
        <taxon>Bacteria</taxon>
        <taxon>Bacillati</taxon>
        <taxon>Actinomycetota</taxon>
        <taxon>Actinomycetes</taxon>
        <taxon>Kitasatosporales</taxon>
        <taxon>Streptomycetaceae</taxon>
        <taxon>Streptomyces</taxon>
    </lineage>
</organism>
<reference evidence="2" key="1">
    <citation type="submission" date="2015-07" db="EMBL/GenBank/DDBJ databases">
        <title>Draft genome sequence of Streptomyces sp. CMAA 1322, a bacterium isolated from Caatinga biome, from dry forest semiarid of Brazil.</title>
        <authorList>
            <person name="Santos S.N."/>
            <person name="Gacesa R."/>
            <person name="Taketani R.G."/>
            <person name="Long P.F."/>
            <person name="Melo I.S."/>
        </authorList>
    </citation>
    <scope>NUCLEOTIDE SEQUENCE [LARGE SCALE GENOMIC DNA]</scope>
    <source>
        <strain evidence="2">CMAA 1322</strain>
    </source>
</reference>
<comment type="caution">
    <text evidence="1">The sequence shown here is derived from an EMBL/GenBank/DDBJ whole genome shotgun (WGS) entry which is preliminary data.</text>
</comment>
<protein>
    <submittedName>
        <fullName evidence="1">Uncharacterized protein</fullName>
    </submittedName>
</protein>
<dbReference type="STRING" id="1678637.AC230_29495"/>
<keyword evidence="2" id="KW-1185">Reference proteome</keyword>